<accession>A0A2T0BLW7</accession>
<dbReference type="InterPro" id="IPR007563">
    <property type="entry name" value="DUF554"/>
</dbReference>
<evidence type="ECO:0000256" key="1">
    <source>
        <dbReference type="SAM" id="Phobius"/>
    </source>
</evidence>
<sequence>MIGVIINTMAVIIGSIIGMLFKKGIPKKIIDSVMIGIGLCTVYIGISGTLKGKNTLILVISIVIGTIVGTWMDIDKRITTFGEWIGKRFKISSDNTISVAEGFVTSSLLFCIGAMTIVGSLNAGLTGDNTMLFTKSVLDLISSAMLSVSLGIGVLFSASFVFLFQGGIVLLAQFLQPILTNAAIGEITCTGSLMIIALGLNIIGVTKIKVANYLPAIIVTPILCWIVTLM</sequence>
<keyword evidence="1" id="KW-0812">Transmembrane</keyword>
<feature type="transmembrane region" description="Helical" evidence="1">
    <location>
        <begin position="141"/>
        <end position="171"/>
    </location>
</feature>
<dbReference type="Pfam" id="PF04474">
    <property type="entry name" value="DUF554"/>
    <property type="match status" value="1"/>
</dbReference>
<reference evidence="2 3" key="1">
    <citation type="submission" date="2018-03" db="EMBL/GenBank/DDBJ databases">
        <title>Genome sequence of Clostridium luticellarii DSM 29923.</title>
        <authorList>
            <person name="Poehlein A."/>
            <person name="Daniel R."/>
        </authorList>
    </citation>
    <scope>NUCLEOTIDE SEQUENCE [LARGE SCALE GENOMIC DNA]</scope>
    <source>
        <strain evidence="2 3">DSM 29923</strain>
    </source>
</reference>
<keyword evidence="3" id="KW-1185">Reference proteome</keyword>
<evidence type="ECO:0000313" key="3">
    <source>
        <dbReference type="Proteomes" id="UP000237798"/>
    </source>
</evidence>
<feature type="transmembrane region" description="Helical" evidence="1">
    <location>
        <begin position="56"/>
        <end position="74"/>
    </location>
</feature>
<feature type="transmembrane region" description="Helical" evidence="1">
    <location>
        <begin position="95"/>
        <end position="121"/>
    </location>
</feature>
<keyword evidence="1" id="KW-0472">Membrane</keyword>
<dbReference type="OrthoDB" id="9797976at2"/>
<protein>
    <submittedName>
        <fullName evidence="2">Putative membrane protein YdfK</fullName>
    </submittedName>
</protein>
<evidence type="ECO:0000313" key="2">
    <source>
        <dbReference type="EMBL" id="PRR84868.1"/>
    </source>
</evidence>
<dbReference type="RefSeq" id="WP_106009743.1">
    <property type="nucleotide sequence ID" value="NZ_PVXP01000030.1"/>
</dbReference>
<feature type="transmembrane region" description="Helical" evidence="1">
    <location>
        <begin position="210"/>
        <end position="229"/>
    </location>
</feature>
<dbReference type="EMBL" id="PVXP01000030">
    <property type="protein sequence ID" value="PRR84868.1"/>
    <property type="molecule type" value="Genomic_DNA"/>
</dbReference>
<organism evidence="2 3">
    <name type="scientific">Clostridium luticellarii</name>
    <dbReference type="NCBI Taxonomy" id="1691940"/>
    <lineage>
        <taxon>Bacteria</taxon>
        <taxon>Bacillati</taxon>
        <taxon>Bacillota</taxon>
        <taxon>Clostridia</taxon>
        <taxon>Eubacteriales</taxon>
        <taxon>Clostridiaceae</taxon>
        <taxon>Clostridium</taxon>
    </lineage>
</organism>
<dbReference type="AlphaFoldDB" id="A0A2T0BLW7"/>
<comment type="caution">
    <text evidence="2">The sequence shown here is derived from an EMBL/GenBank/DDBJ whole genome shotgun (WGS) entry which is preliminary data.</text>
</comment>
<proteinExistence type="predicted"/>
<keyword evidence="1" id="KW-1133">Transmembrane helix</keyword>
<feature type="transmembrane region" description="Helical" evidence="1">
    <location>
        <begin position="33"/>
        <end position="50"/>
    </location>
</feature>
<dbReference type="Proteomes" id="UP000237798">
    <property type="component" value="Unassembled WGS sequence"/>
</dbReference>
<dbReference type="PANTHER" id="PTHR36111:SF2">
    <property type="entry name" value="INNER MEMBRANE PROTEIN"/>
    <property type="match status" value="1"/>
</dbReference>
<name>A0A2T0BLW7_9CLOT</name>
<dbReference type="PANTHER" id="PTHR36111">
    <property type="entry name" value="INNER MEMBRANE PROTEIN-RELATED"/>
    <property type="match status" value="1"/>
</dbReference>
<feature type="transmembrane region" description="Helical" evidence="1">
    <location>
        <begin position="183"/>
        <end position="204"/>
    </location>
</feature>
<feature type="transmembrane region" description="Helical" evidence="1">
    <location>
        <begin position="6"/>
        <end position="21"/>
    </location>
</feature>
<gene>
    <name evidence="2" type="primary">ydfK</name>
    <name evidence="2" type="ORF">CLLU_21330</name>
</gene>